<comment type="similarity">
    <text evidence="2">Belongs to the UbiH/COQ6 family.</text>
</comment>
<accession>A0A381N4H5</accession>
<name>A0A381N4H5_9ZZZZ</name>
<evidence type="ECO:0000259" key="7">
    <source>
        <dbReference type="Pfam" id="PF01494"/>
    </source>
</evidence>
<evidence type="ECO:0000256" key="5">
    <source>
        <dbReference type="ARBA" id="ARBA00023002"/>
    </source>
</evidence>
<evidence type="ECO:0000256" key="3">
    <source>
        <dbReference type="ARBA" id="ARBA00022630"/>
    </source>
</evidence>
<dbReference type="PANTHER" id="PTHR43876:SF25">
    <property type="entry name" value="MONOOXYGENASE NMA2164"/>
    <property type="match status" value="1"/>
</dbReference>
<feature type="domain" description="FAD-binding" evidence="7">
    <location>
        <begin position="3"/>
        <end position="315"/>
    </location>
</feature>
<comment type="cofactor">
    <cofactor evidence="1">
        <name>FAD</name>
        <dbReference type="ChEBI" id="CHEBI:57692"/>
    </cofactor>
</comment>
<dbReference type="EMBL" id="UINC01000074">
    <property type="protein sequence ID" value="SUZ48558.1"/>
    <property type="molecule type" value="Genomic_DNA"/>
</dbReference>
<reference evidence="8" key="1">
    <citation type="submission" date="2018-05" db="EMBL/GenBank/DDBJ databases">
        <authorList>
            <person name="Lanie J.A."/>
            <person name="Ng W.-L."/>
            <person name="Kazmierczak K.M."/>
            <person name="Andrzejewski T.M."/>
            <person name="Davidsen T.M."/>
            <person name="Wayne K.J."/>
            <person name="Tettelin H."/>
            <person name="Glass J.I."/>
            <person name="Rusch D."/>
            <person name="Podicherti R."/>
            <person name="Tsui H.-C.T."/>
            <person name="Winkler M.E."/>
        </authorList>
    </citation>
    <scope>NUCLEOTIDE SEQUENCE</scope>
</reference>
<dbReference type="InterPro" id="IPR002938">
    <property type="entry name" value="FAD-bd"/>
</dbReference>
<organism evidence="8">
    <name type="scientific">marine metagenome</name>
    <dbReference type="NCBI Taxonomy" id="408172"/>
    <lineage>
        <taxon>unclassified sequences</taxon>
        <taxon>metagenomes</taxon>
        <taxon>ecological metagenomes</taxon>
    </lineage>
</organism>
<dbReference type="PANTHER" id="PTHR43876">
    <property type="entry name" value="UBIQUINONE BIOSYNTHESIS MONOOXYGENASE COQ6, MITOCHONDRIAL"/>
    <property type="match status" value="1"/>
</dbReference>
<dbReference type="Pfam" id="PF01494">
    <property type="entry name" value="FAD_binding_3"/>
    <property type="match status" value="1"/>
</dbReference>
<dbReference type="GO" id="GO:0016705">
    <property type="term" value="F:oxidoreductase activity, acting on paired donors, with incorporation or reduction of molecular oxygen"/>
    <property type="evidence" value="ECO:0007669"/>
    <property type="project" value="InterPro"/>
</dbReference>
<dbReference type="InterPro" id="IPR010971">
    <property type="entry name" value="UbiH/COQ6"/>
</dbReference>
<evidence type="ECO:0000256" key="1">
    <source>
        <dbReference type="ARBA" id="ARBA00001974"/>
    </source>
</evidence>
<evidence type="ECO:0000256" key="2">
    <source>
        <dbReference type="ARBA" id="ARBA00005349"/>
    </source>
</evidence>
<dbReference type="SUPFAM" id="SSF51905">
    <property type="entry name" value="FAD/NAD(P)-binding domain"/>
    <property type="match status" value="1"/>
</dbReference>
<proteinExistence type="inferred from homology"/>
<dbReference type="InterPro" id="IPR051205">
    <property type="entry name" value="UbiH/COQ6_monooxygenase"/>
</dbReference>
<evidence type="ECO:0000256" key="6">
    <source>
        <dbReference type="ARBA" id="ARBA00023033"/>
    </source>
</evidence>
<dbReference type="GO" id="GO:0071949">
    <property type="term" value="F:FAD binding"/>
    <property type="evidence" value="ECO:0007669"/>
    <property type="project" value="InterPro"/>
</dbReference>
<dbReference type="GO" id="GO:0006744">
    <property type="term" value="P:ubiquinone biosynthetic process"/>
    <property type="evidence" value="ECO:0007669"/>
    <property type="project" value="InterPro"/>
</dbReference>
<gene>
    <name evidence="8" type="ORF">METZ01_LOCUS1412</name>
</gene>
<dbReference type="GO" id="GO:0004497">
    <property type="term" value="F:monooxygenase activity"/>
    <property type="evidence" value="ECO:0007669"/>
    <property type="project" value="UniProtKB-KW"/>
</dbReference>
<dbReference type="NCBIfam" id="TIGR01988">
    <property type="entry name" value="Ubi-OHases"/>
    <property type="match status" value="1"/>
</dbReference>
<protein>
    <recommendedName>
        <fullName evidence="7">FAD-binding domain-containing protein</fullName>
    </recommendedName>
</protein>
<keyword evidence="4" id="KW-0274">FAD</keyword>
<evidence type="ECO:0000256" key="4">
    <source>
        <dbReference type="ARBA" id="ARBA00022827"/>
    </source>
</evidence>
<dbReference type="InterPro" id="IPR036188">
    <property type="entry name" value="FAD/NAD-bd_sf"/>
</dbReference>
<dbReference type="NCBIfam" id="NF006593">
    <property type="entry name" value="PRK09126.1"/>
    <property type="match status" value="1"/>
</dbReference>
<keyword evidence="6" id="KW-0503">Monooxygenase</keyword>
<dbReference type="Gene3D" id="3.50.50.60">
    <property type="entry name" value="FAD/NAD(P)-binding domain"/>
    <property type="match status" value="2"/>
</dbReference>
<keyword evidence="5" id="KW-0560">Oxidoreductase</keyword>
<dbReference type="PRINTS" id="PR00420">
    <property type="entry name" value="RNGMNOXGNASE"/>
</dbReference>
<evidence type="ECO:0000313" key="8">
    <source>
        <dbReference type="EMBL" id="SUZ48558.1"/>
    </source>
</evidence>
<keyword evidence="3" id="KW-0285">Flavoprotein</keyword>
<sequence>MRSDIIIVGAGPAGLALARSLIGVGLQIRVIDKHPANELSNPSYDGRDIALTHGSKRILTNLGIWNRLPQNEIFPIHNARVLDGNSRYALKFSRQEANVDALGFIVSNHQIRRVLYEAVANSKEITLKTGCTVTSVYPRSNSISISLNNGATFTTSLLVAADSRFSTLRQAVGIPARNRDFGRAAIVCRMEHRAENHAVASECFQYGQTIAVLPLTNHLSSIVITVTTDWARKLAAMTEPTFTQWVTRKLNGQFETMRLVTDRFVYPLVAVLADRFAGIRTALIGDAAVGMHPVTAHGYNLGLSGQERLAQLVIDAHRREQDIGALNLLQQYAVHHRRVVLPLYLGTNSLVGLYTAEYRPTKILRKVLLHAANHCRPMRQVVIDRLVDQ</sequence>
<dbReference type="AlphaFoldDB" id="A0A381N4H5"/>